<feature type="region of interest" description="Disordered" evidence="3">
    <location>
        <begin position="1642"/>
        <end position="1671"/>
    </location>
</feature>
<accession>K5VFW7</accession>
<dbReference type="GO" id="GO:0005085">
    <property type="term" value="F:guanyl-nucleotide exchange factor activity"/>
    <property type="evidence" value="ECO:0007669"/>
    <property type="project" value="UniProtKB-KW"/>
</dbReference>
<feature type="domain" description="DH" evidence="5">
    <location>
        <begin position="852"/>
        <end position="1043"/>
    </location>
</feature>
<dbReference type="EMBL" id="JH930479">
    <property type="protein sequence ID" value="EKM50073.1"/>
    <property type="molecule type" value="Genomic_DNA"/>
</dbReference>
<dbReference type="HOGENOM" id="CLU_001251_1_0_1"/>
<dbReference type="RefSeq" id="XP_007401267.1">
    <property type="nucleotide sequence ID" value="XM_007401205.1"/>
</dbReference>
<feature type="compositionally biased region" description="Polar residues" evidence="3">
    <location>
        <begin position="1649"/>
        <end position="1671"/>
    </location>
</feature>
<dbReference type="InParanoid" id="K5VFW7"/>
<reference evidence="7 8" key="1">
    <citation type="journal article" date="2012" name="BMC Genomics">
        <title>Comparative genomics of the white-rot fungi, Phanerochaete carnosa and P. chrysosporium, to elucidate the genetic basis of the distinct wood types they colonize.</title>
        <authorList>
            <person name="Suzuki H."/>
            <person name="MacDonald J."/>
            <person name="Syed K."/>
            <person name="Salamov A."/>
            <person name="Hori C."/>
            <person name="Aerts A."/>
            <person name="Henrissat B."/>
            <person name="Wiebenga A."/>
            <person name="vanKuyk P.A."/>
            <person name="Barry K."/>
            <person name="Lindquist E."/>
            <person name="LaButti K."/>
            <person name="Lapidus A."/>
            <person name="Lucas S."/>
            <person name="Coutinho P."/>
            <person name="Gong Y."/>
            <person name="Samejima M."/>
            <person name="Mahadevan R."/>
            <person name="Abou-Zaid M."/>
            <person name="de Vries R.P."/>
            <person name="Igarashi K."/>
            <person name="Yadav J.S."/>
            <person name="Grigoriev I.V."/>
            <person name="Master E.R."/>
        </authorList>
    </citation>
    <scope>NUCLEOTIDE SEQUENCE [LARGE SCALE GENOMIC DNA]</scope>
    <source>
        <strain evidence="7 8">HHB-10118-sp</strain>
    </source>
</reference>
<keyword evidence="1" id="KW-0597">Phosphoprotein</keyword>
<dbReference type="PANTHER" id="PTHR46572">
    <property type="entry name" value="RHO1 GDP-GTP EXCHANGE PROTEIN 1-RELATED"/>
    <property type="match status" value="1"/>
</dbReference>
<feature type="compositionally biased region" description="Low complexity" evidence="3">
    <location>
        <begin position="1575"/>
        <end position="1586"/>
    </location>
</feature>
<dbReference type="InterPro" id="IPR052233">
    <property type="entry name" value="Rho-type_GEFs"/>
</dbReference>
<feature type="compositionally biased region" description="Polar residues" evidence="3">
    <location>
        <begin position="341"/>
        <end position="367"/>
    </location>
</feature>
<evidence type="ECO:0000256" key="1">
    <source>
        <dbReference type="ARBA" id="ARBA00022553"/>
    </source>
</evidence>
<feature type="compositionally biased region" description="Polar residues" evidence="3">
    <location>
        <begin position="274"/>
        <end position="314"/>
    </location>
</feature>
<dbReference type="InterPro" id="IPR041675">
    <property type="entry name" value="PH_5"/>
</dbReference>
<dbReference type="Proteomes" id="UP000008370">
    <property type="component" value="Unassembled WGS sequence"/>
</dbReference>
<keyword evidence="8" id="KW-1185">Reference proteome</keyword>
<dbReference type="SUPFAM" id="SSF50729">
    <property type="entry name" value="PH domain-like"/>
    <property type="match status" value="1"/>
</dbReference>
<feature type="domain" description="PH" evidence="4">
    <location>
        <begin position="1078"/>
        <end position="1221"/>
    </location>
</feature>
<dbReference type="STRING" id="650164.K5VFW7"/>
<evidence type="ECO:0000259" key="5">
    <source>
        <dbReference type="PROSITE" id="PS50010"/>
    </source>
</evidence>
<dbReference type="InterPro" id="IPR001180">
    <property type="entry name" value="CNH_dom"/>
</dbReference>
<organism evidence="7 8">
    <name type="scientific">Phanerochaete carnosa (strain HHB-10118-sp)</name>
    <name type="common">White-rot fungus</name>
    <name type="synonym">Peniophora carnosa</name>
    <dbReference type="NCBI Taxonomy" id="650164"/>
    <lineage>
        <taxon>Eukaryota</taxon>
        <taxon>Fungi</taxon>
        <taxon>Dikarya</taxon>
        <taxon>Basidiomycota</taxon>
        <taxon>Agaricomycotina</taxon>
        <taxon>Agaricomycetes</taxon>
        <taxon>Polyporales</taxon>
        <taxon>Phanerochaetaceae</taxon>
        <taxon>Phanerochaete</taxon>
    </lineage>
</organism>
<dbReference type="Pfam" id="PF00621">
    <property type="entry name" value="RhoGEF"/>
    <property type="match status" value="2"/>
</dbReference>
<dbReference type="PROSITE" id="PS50010">
    <property type="entry name" value="DH_2"/>
    <property type="match status" value="2"/>
</dbReference>
<evidence type="ECO:0000313" key="8">
    <source>
        <dbReference type="Proteomes" id="UP000008370"/>
    </source>
</evidence>
<feature type="compositionally biased region" description="Pro residues" evidence="3">
    <location>
        <begin position="121"/>
        <end position="134"/>
    </location>
</feature>
<feature type="compositionally biased region" description="Polar residues" evidence="3">
    <location>
        <begin position="193"/>
        <end position="204"/>
    </location>
</feature>
<dbReference type="GeneID" id="18918859"/>
<evidence type="ECO:0000313" key="7">
    <source>
        <dbReference type="EMBL" id="EKM50073.1"/>
    </source>
</evidence>
<dbReference type="SUPFAM" id="SSF48065">
    <property type="entry name" value="DBL homology domain (DH-domain)"/>
    <property type="match status" value="2"/>
</dbReference>
<feature type="compositionally biased region" description="Low complexity" evidence="3">
    <location>
        <begin position="315"/>
        <end position="329"/>
    </location>
</feature>
<feature type="compositionally biased region" description="Polar residues" evidence="3">
    <location>
        <begin position="228"/>
        <end position="250"/>
    </location>
</feature>
<evidence type="ECO:0000259" key="4">
    <source>
        <dbReference type="PROSITE" id="PS50003"/>
    </source>
</evidence>
<feature type="compositionally biased region" description="Polar residues" evidence="3">
    <location>
        <begin position="1165"/>
        <end position="1179"/>
    </location>
</feature>
<dbReference type="Pfam" id="PF15405">
    <property type="entry name" value="PH_5"/>
    <property type="match status" value="1"/>
</dbReference>
<dbReference type="Gene3D" id="2.30.29.30">
    <property type="entry name" value="Pleckstrin-homology domain (PH domain)/Phosphotyrosine-binding domain (PTB)"/>
    <property type="match status" value="1"/>
</dbReference>
<feature type="domain" description="CNH" evidence="6">
    <location>
        <begin position="1264"/>
        <end position="1577"/>
    </location>
</feature>
<feature type="compositionally biased region" description="Acidic residues" evidence="3">
    <location>
        <begin position="425"/>
        <end position="441"/>
    </location>
</feature>
<evidence type="ECO:0000256" key="2">
    <source>
        <dbReference type="ARBA" id="ARBA00022658"/>
    </source>
</evidence>
<dbReference type="PROSITE" id="PS50003">
    <property type="entry name" value="PH_DOMAIN"/>
    <property type="match status" value="1"/>
</dbReference>
<dbReference type="PROSITE" id="PS50219">
    <property type="entry name" value="CNH"/>
    <property type="match status" value="1"/>
</dbReference>
<evidence type="ECO:0000259" key="6">
    <source>
        <dbReference type="PROSITE" id="PS50219"/>
    </source>
</evidence>
<feature type="region of interest" description="Disordered" evidence="3">
    <location>
        <begin position="29"/>
        <end position="400"/>
    </location>
</feature>
<gene>
    <name evidence="7" type="ORF">PHACADRAFT_264586</name>
</gene>
<dbReference type="KEGG" id="pco:PHACADRAFT_264586"/>
<protein>
    <submittedName>
        <fullName evidence="7">Uncharacterized protein</fullName>
    </submittedName>
</protein>
<dbReference type="PANTHER" id="PTHR46572:SF1">
    <property type="entry name" value="RHO1 GUANINE NUCLEOTIDE EXCHANGE FACTOR TUS1"/>
    <property type="match status" value="1"/>
</dbReference>
<keyword evidence="2" id="KW-0344">Guanine-nucleotide releasing factor</keyword>
<dbReference type="InterPro" id="IPR001849">
    <property type="entry name" value="PH_domain"/>
</dbReference>
<sequence length="1671" mass="187332">MPPAAAHTQGSPPGDEELTALYHQVLIGFAEESPTSEHSSHKLPSPGERDYERAYNQYVNDGGDTSRSMQTKTVRPTQPAAPPPVGLPSSPRSLPTPVPTSPTSPRQVRRLPPIPSSAAAMPPPPPPPPPPSFPVPDTHATYYADSPSQPRPSSDSGRRLPAPPVQPTNGVNGHASPYAVHKGLPPEPRPRQLPNTSRPGSGNKSVGDVPHISMPIPEVSTEAETRDWSSPSEFSDGTVSRQPSGRSQTNGHDDRPPRSPSSLGDMYDYPPPQNQASSQALTPTAPSIYPDSSYSLGRSPSNASSQPASVVRNVSTTTTSTFDSGRSSSLYADNDTMIIGGSSTAATTVDRGNSVSSYASRSTNNSWAPLPPAKNTPAIDVGYLQPQPGPSHAPAVASSSRSWKDNDIIRTLQDIKRPLQLHESYEEEEYYDDEDPSEEGDDRYFNPAQLSHIAVRLRDKVPRGTHVKGSIPYERAFTGKDIVSTIQSQIQRDLLITHGISTNDRRAALQVARSLQSQLFFYEVEWGGKLLQDGVEDVYMFLDDQEGGSDARMEQEELPTAVITMLTKCYSVTCDEGKPCYLYSCPRKKNVLAAIPAPDTDHTEDKDEWVSTVPPELLQTLPESEINRQNIIYKVISKEKQYLRDLDTVESLFIRPLRAARPPIIRPDDIDEFIDDVFHNILDLRECNRRLLEVMYVRQREEAPVIHGIGDIFLDAATEFRLAYPAYVGHLPLAEKRLKDELEHNAEFRRFLEQCARHPDAHRLDLKHFLSRPSEHLQKYPATLEAICKETTEGNPDAEFLKEAIEAIKKLQTVAQLWTFQSAMNKGPSGKLEWYNLVPEEVRKAMPKKEAKRQSIIFELIKGEMDYVKDLENIEVMYVQPLRELDPPIVPRERLTQFITDVFHNFGELHMHHRKMLNTFHEIQRDEHPSIRSITAAIYDAVLNFREAYMEYIPNYPIAAYRIDDEMANNPLFQQFVEQCTRLPDARKLDMKAFINRPIPRLLRYELLLKGVLEETPEGHEDRETIPQVLEVVKALGKETEPGVVSAKQKVEVWRYNSNLMFKPGEAIDMDLLNENRSLIHTGKLLRQPDSGFEWSGWTELFVLLFDNYLVMTKPKDRDGVSKYQVYRRPIPLDLLTLANFTDPATTRNTGLLRPRLRGEKHDTNSPNPGATSSPETATDSRAVYPCTIHHNGRLGGLWTLYAESAQARNEWKQKLDEAIGLRKAVQESNKVFEVETLSADTFLVPSVLPGASTQPWSHENAYTGKVTCSVPFNTADGRGLVAIGCAEGVWIGFRHDSRSMRRVLHLKMVTQCAMLEDFGIFLVLADKSLFAYHIEALVPSSPTSAHTSQTPQKLSGNKDVHFFSVGNLNGRTLVIYMKKKGLDSVFRVLEPVIGKINERAEAPRSFGSRLGLRSQRSEWFRVYRDFFLPSESFDLIFLKAKIVILCTKGFEIMDLTDFKSVTIPQRDDPRLEKLAKRCESCRPMGMFRSSKDEFLLCYDEFGLYVDRHGDPSRTGQSGAVQTIEWEGTAEHVSWHPPHVLLFDSRFIEIRHIETGRLAQIIPGNEMRCIWDGRGTTTQTPVTPGPDGWNEGISQEPRVHGVMNSPDPAPPPVGPNRGGPRPVAQHVFELIPTIPLYLPGSLSSPSQSTYFNQSNSPPHSPRLNPTLSWRS</sequence>
<feature type="region of interest" description="Disordered" evidence="3">
    <location>
        <begin position="1147"/>
        <end position="1179"/>
    </location>
</feature>
<feature type="compositionally biased region" description="Polar residues" evidence="3">
    <location>
        <begin position="57"/>
        <end position="76"/>
    </location>
</feature>
<dbReference type="SMART" id="SM00325">
    <property type="entry name" value="RhoGEF"/>
    <property type="match status" value="2"/>
</dbReference>
<dbReference type="Pfam" id="PF00780">
    <property type="entry name" value="CNH"/>
    <property type="match status" value="1"/>
</dbReference>
<feature type="domain" description="DH" evidence="5">
    <location>
        <begin position="627"/>
        <end position="811"/>
    </location>
</feature>
<feature type="region of interest" description="Disordered" evidence="3">
    <location>
        <begin position="423"/>
        <end position="443"/>
    </location>
</feature>
<dbReference type="SMART" id="SM00233">
    <property type="entry name" value="PH"/>
    <property type="match status" value="1"/>
</dbReference>
<name>K5VFW7_PHACS</name>
<feature type="compositionally biased region" description="Low complexity" evidence="3">
    <location>
        <begin position="146"/>
        <end position="155"/>
    </location>
</feature>
<dbReference type="InterPro" id="IPR011993">
    <property type="entry name" value="PH-like_dom_sf"/>
</dbReference>
<dbReference type="OrthoDB" id="2272012at2759"/>
<dbReference type="SMART" id="SM00036">
    <property type="entry name" value="CNH"/>
    <property type="match status" value="1"/>
</dbReference>
<feature type="region of interest" description="Disordered" evidence="3">
    <location>
        <begin position="1575"/>
        <end position="1623"/>
    </location>
</feature>
<dbReference type="Gene3D" id="1.20.900.10">
    <property type="entry name" value="Dbl homology (DH) domain"/>
    <property type="match status" value="2"/>
</dbReference>
<dbReference type="InterPro" id="IPR000219">
    <property type="entry name" value="DH_dom"/>
</dbReference>
<dbReference type="CDD" id="cd00160">
    <property type="entry name" value="RhoGEF"/>
    <property type="match status" value="2"/>
</dbReference>
<dbReference type="InterPro" id="IPR035899">
    <property type="entry name" value="DBL_dom_sf"/>
</dbReference>
<proteinExistence type="predicted"/>
<evidence type="ECO:0000256" key="3">
    <source>
        <dbReference type="SAM" id="MobiDB-lite"/>
    </source>
</evidence>